<evidence type="ECO:0000256" key="1">
    <source>
        <dbReference type="ARBA" id="ARBA00005254"/>
    </source>
</evidence>
<dbReference type="AlphaFoldDB" id="A0A7M2YZR2"/>
<evidence type="ECO:0000313" key="3">
    <source>
        <dbReference type="EMBL" id="RDI75358.1"/>
    </source>
</evidence>
<reference evidence="4" key="2">
    <citation type="journal article" date="2019" name="MicrobiologyOpen">
        <title>High-quality draft genome sequence of Gaiella occulta isolated from a 150 meter deep mineral water borehole and comparison with the genome sequences of other deep-branching lineages of the phylum Actinobacteria.</title>
        <authorList>
            <person name="Severino R."/>
            <person name="Froufe H.J.C."/>
            <person name="Barroso C."/>
            <person name="Albuquerque L."/>
            <person name="Lobo-da-Cunha A."/>
            <person name="da Costa M.S."/>
            <person name="Egas C."/>
        </authorList>
    </citation>
    <scope>NUCLEOTIDE SEQUENCE [LARGE SCALE GENOMIC DNA]</scope>
    <source>
        <strain evidence="4">F2-233</strain>
    </source>
</reference>
<feature type="region of interest" description="Disordered" evidence="2">
    <location>
        <begin position="214"/>
        <end position="266"/>
    </location>
</feature>
<accession>A0A7M2YZR2</accession>
<evidence type="ECO:0000313" key="4">
    <source>
        <dbReference type="Proteomes" id="UP000254134"/>
    </source>
</evidence>
<comment type="caution">
    <text evidence="3">The sequence shown here is derived from an EMBL/GenBank/DDBJ whole genome shotgun (WGS) entry which is preliminary data.</text>
</comment>
<protein>
    <submittedName>
        <fullName evidence="3">Enoyl-CoA hydratase/carnithine racemase</fullName>
    </submittedName>
</protein>
<reference evidence="3 4" key="1">
    <citation type="submission" date="2018-07" db="EMBL/GenBank/DDBJ databases">
        <title>High-quality-draft genome sequence of Gaiella occulta.</title>
        <authorList>
            <person name="Severino R."/>
            <person name="Froufe H.J.C."/>
            <person name="Rainey F.A."/>
            <person name="Barroso C."/>
            <person name="Albuquerque L."/>
            <person name="Lobo-Da-Cunha A."/>
            <person name="Da Costa M.S."/>
            <person name="Egas C."/>
        </authorList>
    </citation>
    <scope>NUCLEOTIDE SEQUENCE [LARGE SCALE GENOMIC DNA]</scope>
    <source>
        <strain evidence="3 4">F2-233</strain>
    </source>
</reference>
<dbReference type="SUPFAM" id="SSF52096">
    <property type="entry name" value="ClpP/crotonase"/>
    <property type="match status" value="1"/>
</dbReference>
<organism evidence="3 4">
    <name type="scientific">Gaiella occulta</name>
    <dbReference type="NCBI Taxonomy" id="1002870"/>
    <lineage>
        <taxon>Bacteria</taxon>
        <taxon>Bacillati</taxon>
        <taxon>Actinomycetota</taxon>
        <taxon>Thermoleophilia</taxon>
        <taxon>Gaiellales</taxon>
        <taxon>Gaiellaceae</taxon>
        <taxon>Gaiella</taxon>
    </lineage>
</organism>
<keyword evidence="4" id="KW-1185">Reference proteome</keyword>
<dbReference type="InterPro" id="IPR051683">
    <property type="entry name" value="Enoyl-CoA_Hydratase/Isomerase"/>
</dbReference>
<sequence>MEALRIERDEDVLRVTLSRPGTRNAFDAALVAELADAFVDVGKVRAVVLAGEGASFCAGADIEWMRASAGLSPEENVADATALRRMLEAIDECPAPVISLVQGHALGGGAGLVAVSDIAVAHERAAFAFSEVKLGIIPAVISPFVLRRIGESAARRYFVTGERFDAHTALRVGLVHEVSDDLDGALSRILAELRTAAPRAARAAKRLVLDRPDGPETARRIAERRASPEGQEGLRAFLAGRTPGRPGFASWCPPDTDEERDGPGYA</sequence>
<dbReference type="PANTHER" id="PTHR42964">
    <property type="entry name" value="ENOYL-COA HYDRATASE"/>
    <property type="match status" value="1"/>
</dbReference>
<dbReference type="CDD" id="cd06558">
    <property type="entry name" value="crotonase-like"/>
    <property type="match status" value="1"/>
</dbReference>
<evidence type="ECO:0000256" key="2">
    <source>
        <dbReference type="SAM" id="MobiDB-lite"/>
    </source>
</evidence>
<dbReference type="Gene3D" id="3.90.226.10">
    <property type="entry name" value="2-enoyl-CoA Hydratase, Chain A, domain 1"/>
    <property type="match status" value="1"/>
</dbReference>
<dbReference type="GO" id="GO:0003824">
    <property type="term" value="F:catalytic activity"/>
    <property type="evidence" value="ECO:0007669"/>
    <property type="project" value="UniProtKB-ARBA"/>
</dbReference>
<dbReference type="InterPro" id="IPR001753">
    <property type="entry name" value="Enoyl-CoA_hydra/iso"/>
</dbReference>
<comment type="similarity">
    <text evidence="1">Belongs to the enoyl-CoA hydratase/isomerase family.</text>
</comment>
<name>A0A7M2YZR2_9ACTN</name>
<feature type="compositionally biased region" description="Basic and acidic residues" evidence="2">
    <location>
        <begin position="214"/>
        <end position="227"/>
    </location>
</feature>
<proteinExistence type="inferred from homology"/>
<dbReference type="EMBL" id="QQZY01000002">
    <property type="protein sequence ID" value="RDI75358.1"/>
    <property type="molecule type" value="Genomic_DNA"/>
</dbReference>
<dbReference type="Proteomes" id="UP000254134">
    <property type="component" value="Unassembled WGS sequence"/>
</dbReference>
<dbReference type="InterPro" id="IPR029045">
    <property type="entry name" value="ClpP/crotonase-like_dom_sf"/>
</dbReference>
<dbReference type="PANTHER" id="PTHR42964:SF1">
    <property type="entry name" value="POLYKETIDE BIOSYNTHESIS ENOYL-COA HYDRATASE PKSH-RELATED"/>
    <property type="match status" value="1"/>
</dbReference>
<dbReference type="Pfam" id="PF00378">
    <property type="entry name" value="ECH_1"/>
    <property type="match status" value="1"/>
</dbReference>
<dbReference type="RefSeq" id="WP_181813413.1">
    <property type="nucleotide sequence ID" value="NZ_QQZY01000002.1"/>
</dbReference>
<gene>
    <name evidence="3" type="ORF">Gocc_1156</name>
</gene>